<organism evidence="4 5">
    <name type="scientific">Paeniroseomonas aquatica</name>
    <dbReference type="NCBI Taxonomy" id="373043"/>
    <lineage>
        <taxon>Bacteria</taxon>
        <taxon>Pseudomonadati</taxon>
        <taxon>Pseudomonadota</taxon>
        <taxon>Alphaproteobacteria</taxon>
        <taxon>Acetobacterales</taxon>
        <taxon>Acetobacteraceae</taxon>
        <taxon>Paeniroseomonas</taxon>
    </lineage>
</organism>
<accession>A0ABT8A463</accession>
<gene>
    <name evidence="4" type="ORF">QWZ14_08185</name>
</gene>
<reference evidence="5" key="1">
    <citation type="journal article" date="2019" name="Int. J. Syst. Evol. Microbiol.">
        <title>The Global Catalogue of Microorganisms (GCM) 10K type strain sequencing project: providing services to taxonomists for standard genome sequencing and annotation.</title>
        <authorList>
            <consortium name="The Broad Institute Genomics Platform"/>
            <consortium name="The Broad Institute Genome Sequencing Center for Infectious Disease"/>
            <person name="Wu L."/>
            <person name="Ma J."/>
        </authorList>
    </citation>
    <scope>NUCLEOTIDE SEQUENCE [LARGE SCALE GENOMIC DNA]</scope>
    <source>
        <strain evidence="5">CECT 7131</strain>
    </source>
</reference>
<protein>
    <submittedName>
        <fullName evidence="4">Tyrosine-type recombinase/integrase</fullName>
    </submittedName>
</protein>
<keyword evidence="5" id="KW-1185">Reference proteome</keyword>
<dbReference type="SUPFAM" id="SSF56349">
    <property type="entry name" value="DNA breaking-rejoining enzymes"/>
    <property type="match status" value="1"/>
</dbReference>
<sequence>MISGVSVPAAAMTELLTAVVGGAATARITAGERGRSLEMADGVRFLFDRNGHYLNDVNGWQLRMGLRTSSPATRATRSSAIKRVLGWYDERGLRWQDCLELAHMNRLWLSFRSAESPLVSKATWNQWMDHWFAFVLYAKQTGLVDDIGFNRSDVIERGRSARPVRALSAGEFKTFVQAADSSRMRAGCAACLGTGMRVSELAALRLSDIPDPQSPSNIGRAYLPATIMGKGRKVRTIYWPSTAIKWIQWYVNGERRLAVETLRQRISKQEITASQTFLTVGSGGSLIEQSTSPLWLAENGEPLSQKRWGKDFAKVSDRCGKNGPQCSPHNLRHSYAIATLSLLINAMLKKEMVDRHLGREEGRVYFMEPIREVKERLGHASIDTTMIYLDHIAEHRALLSMAVSELQATYFDA</sequence>
<dbReference type="RefSeq" id="WP_290316137.1">
    <property type="nucleotide sequence ID" value="NZ_JAUFPN010000080.1"/>
</dbReference>
<dbReference type="PANTHER" id="PTHR30349:SF64">
    <property type="entry name" value="PROPHAGE INTEGRASE INTD-RELATED"/>
    <property type="match status" value="1"/>
</dbReference>
<proteinExistence type="predicted"/>
<evidence type="ECO:0000313" key="4">
    <source>
        <dbReference type="EMBL" id="MDN3564344.1"/>
    </source>
</evidence>
<evidence type="ECO:0000256" key="2">
    <source>
        <dbReference type="ARBA" id="ARBA00023172"/>
    </source>
</evidence>
<dbReference type="PROSITE" id="PS51898">
    <property type="entry name" value="TYR_RECOMBINASE"/>
    <property type="match status" value="1"/>
</dbReference>
<keyword evidence="2" id="KW-0233">DNA recombination</keyword>
<feature type="domain" description="Tyr recombinase" evidence="3">
    <location>
        <begin position="162"/>
        <end position="401"/>
    </location>
</feature>
<dbReference type="Pfam" id="PF00589">
    <property type="entry name" value="Phage_integrase"/>
    <property type="match status" value="1"/>
</dbReference>
<dbReference type="EMBL" id="JAUFPN010000080">
    <property type="protein sequence ID" value="MDN3564344.1"/>
    <property type="molecule type" value="Genomic_DNA"/>
</dbReference>
<keyword evidence="1" id="KW-0229">DNA integration</keyword>
<dbReference type="Proteomes" id="UP001529369">
    <property type="component" value="Unassembled WGS sequence"/>
</dbReference>
<dbReference type="InterPro" id="IPR013762">
    <property type="entry name" value="Integrase-like_cat_sf"/>
</dbReference>
<evidence type="ECO:0000256" key="1">
    <source>
        <dbReference type="ARBA" id="ARBA00022908"/>
    </source>
</evidence>
<dbReference type="PANTHER" id="PTHR30349">
    <property type="entry name" value="PHAGE INTEGRASE-RELATED"/>
    <property type="match status" value="1"/>
</dbReference>
<evidence type="ECO:0000259" key="3">
    <source>
        <dbReference type="PROSITE" id="PS51898"/>
    </source>
</evidence>
<dbReference type="InterPro" id="IPR011010">
    <property type="entry name" value="DNA_brk_join_enz"/>
</dbReference>
<evidence type="ECO:0000313" key="5">
    <source>
        <dbReference type="Proteomes" id="UP001529369"/>
    </source>
</evidence>
<dbReference type="InterPro" id="IPR002104">
    <property type="entry name" value="Integrase_catalytic"/>
</dbReference>
<dbReference type="InterPro" id="IPR050090">
    <property type="entry name" value="Tyrosine_recombinase_XerCD"/>
</dbReference>
<dbReference type="Gene3D" id="1.10.443.10">
    <property type="entry name" value="Intergrase catalytic core"/>
    <property type="match status" value="1"/>
</dbReference>
<name>A0ABT8A463_9PROT</name>
<comment type="caution">
    <text evidence="4">The sequence shown here is derived from an EMBL/GenBank/DDBJ whole genome shotgun (WGS) entry which is preliminary data.</text>
</comment>